<evidence type="ECO:0000313" key="7">
    <source>
        <dbReference type="EMBL" id="QCU74052.1"/>
    </source>
</evidence>
<dbReference type="AlphaFoldDB" id="A0A4P9IZT1"/>
<keyword evidence="5" id="KW-1133">Transmembrane helix</keyword>
<feature type="transmembrane region" description="Helical" evidence="5">
    <location>
        <begin position="6"/>
        <end position="23"/>
    </location>
</feature>
<keyword evidence="5" id="KW-0472">Membrane</keyword>
<dbReference type="GO" id="GO:0003700">
    <property type="term" value="F:DNA-binding transcription factor activity"/>
    <property type="evidence" value="ECO:0007669"/>
    <property type="project" value="InterPro"/>
</dbReference>
<dbReference type="InterPro" id="IPR005119">
    <property type="entry name" value="LysR_subst-bd"/>
</dbReference>
<dbReference type="FunFam" id="1.10.10.10:FF:000001">
    <property type="entry name" value="LysR family transcriptional regulator"/>
    <property type="match status" value="1"/>
</dbReference>
<dbReference type="SUPFAM" id="SSF53850">
    <property type="entry name" value="Periplasmic binding protein-like II"/>
    <property type="match status" value="1"/>
</dbReference>
<dbReference type="GO" id="GO:0006351">
    <property type="term" value="P:DNA-templated transcription"/>
    <property type="evidence" value="ECO:0007669"/>
    <property type="project" value="TreeGrafter"/>
</dbReference>
<dbReference type="InterPro" id="IPR000847">
    <property type="entry name" value="LysR_HTH_N"/>
</dbReference>
<evidence type="ECO:0000256" key="1">
    <source>
        <dbReference type="ARBA" id="ARBA00009437"/>
    </source>
</evidence>
<dbReference type="Gene3D" id="3.40.190.290">
    <property type="match status" value="1"/>
</dbReference>
<dbReference type="Gene3D" id="1.10.10.10">
    <property type="entry name" value="Winged helix-like DNA-binding domain superfamily/Winged helix DNA-binding domain"/>
    <property type="match status" value="1"/>
</dbReference>
<protein>
    <submittedName>
        <fullName evidence="7">LysR family transcriptional regulator</fullName>
    </submittedName>
</protein>
<gene>
    <name evidence="7" type="ORF">FFU37_06070</name>
</gene>
<dbReference type="InterPro" id="IPR036390">
    <property type="entry name" value="WH_DNA-bd_sf"/>
</dbReference>
<dbReference type="Pfam" id="PF03466">
    <property type="entry name" value="LysR_substrate"/>
    <property type="match status" value="1"/>
</dbReference>
<dbReference type="InterPro" id="IPR036388">
    <property type="entry name" value="WH-like_DNA-bd_sf"/>
</dbReference>
<sequence length="317" mass="35499">MGDVLIVFVSQIMIISILLKHFYSMVIMARWDGIDEFIAVGEEGSFTAAAKTLGLSVAHISRHVTALEKRLNTQLLTRTTRKVVLTKEGEVYLHQIKHLQHAMDEATQGLAQQQSTPKGKIKLTAPVMYGESFIMPIVHNFMKDHPEVEVVATLSNEQENLLEGGFDLAIRLGHLKDSSLKARRLSARRFIMCAAPQYLTRFGEPHTLGELNSHECLIGNSSYWRVNENGRDKHIKIAGRLQCNSGWALVDGAKKGLGIVQLPDYYIENEINSGQLVPILTPYQPQQEGVWGVYPPRQFVATNVRVLLDYLVKGLKA</sequence>
<organism evidence="7 8">
    <name type="scientific">Pseudoalteromonas distincta</name>
    <dbReference type="NCBI Taxonomy" id="77608"/>
    <lineage>
        <taxon>Bacteria</taxon>
        <taxon>Pseudomonadati</taxon>
        <taxon>Pseudomonadota</taxon>
        <taxon>Gammaproteobacteria</taxon>
        <taxon>Alteromonadales</taxon>
        <taxon>Pseudoalteromonadaceae</taxon>
        <taxon>Pseudoalteromonas</taxon>
    </lineage>
</organism>
<dbReference type="PANTHER" id="PTHR30537:SF10">
    <property type="entry name" value="TRANSCRIPTIONAL REGULATOR-RELATED"/>
    <property type="match status" value="1"/>
</dbReference>
<dbReference type="PANTHER" id="PTHR30537">
    <property type="entry name" value="HTH-TYPE TRANSCRIPTIONAL REGULATOR"/>
    <property type="match status" value="1"/>
</dbReference>
<accession>A0A4P9IZT1</accession>
<evidence type="ECO:0000256" key="2">
    <source>
        <dbReference type="ARBA" id="ARBA00023015"/>
    </source>
</evidence>
<dbReference type="PROSITE" id="PS50931">
    <property type="entry name" value="HTH_LYSR"/>
    <property type="match status" value="1"/>
</dbReference>
<dbReference type="GO" id="GO:0043565">
    <property type="term" value="F:sequence-specific DNA binding"/>
    <property type="evidence" value="ECO:0007669"/>
    <property type="project" value="TreeGrafter"/>
</dbReference>
<dbReference type="EMBL" id="CP040558">
    <property type="protein sequence ID" value="QCU74052.1"/>
    <property type="molecule type" value="Genomic_DNA"/>
</dbReference>
<evidence type="ECO:0000313" key="8">
    <source>
        <dbReference type="Proteomes" id="UP000310065"/>
    </source>
</evidence>
<comment type="similarity">
    <text evidence="1">Belongs to the LysR transcriptional regulatory family.</text>
</comment>
<proteinExistence type="inferred from homology"/>
<dbReference type="Pfam" id="PF00126">
    <property type="entry name" value="HTH_1"/>
    <property type="match status" value="1"/>
</dbReference>
<keyword evidence="2" id="KW-0805">Transcription regulation</keyword>
<dbReference type="InterPro" id="IPR058163">
    <property type="entry name" value="LysR-type_TF_proteobact-type"/>
</dbReference>
<name>A0A4P9IZT1_9GAMM</name>
<keyword evidence="3" id="KW-0238">DNA-binding</keyword>
<evidence type="ECO:0000259" key="6">
    <source>
        <dbReference type="PROSITE" id="PS50931"/>
    </source>
</evidence>
<dbReference type="Proteomes" id="UP000310065">
    <property type="component" value="Chromosome L1"/>
</dbReference>
<keyword evidence="4" id="KW-0804">Transcription</keyword>
<dbReference type="FunFam" id="3.40.190.290:FF:000001">
    <property type="entry name" value="Transcriptional regulator, LysR family"/>
    <property type="match status" value="1"/>
</dbReference>
<feature type="domain" description="HTH lysR-type" evidence="6">
    <location>
        <begin position="37"/>
        <end position="86"/>
    </location>
</feature>
<reference evidence="7 8" key="1">
    <citation type="submission" date="2019-05" db="EMBL/GenBank/DDBJ databases">
        <title>Complete genome sequence of Pseudoalteromonas sp. 16-SW-7(T) isolated from the Okhotsk Sea, Russia.</title>
        <authorList>
            <person name="Nguyen T.H."/>
            <person name="Nedashkovskaya O.I."/>
            <person name="Kim S.-G."/>
        </authorList>
    </citation>
    <scope>NUCLEOTIDE SEQUENCE [LARGE SCALE GENOMIC DNA]</scope>
    <source>
        <strain evidence="7 8">16-SW-7</strain>
    </source>
</reference>
<dbReference type="KEGG" id="pdv:FFU37_06070"/>
<keyword evidence="5" id="KW-0812">Transmembrane</keyword>
<dbReference type="SUPFAM" id="SSF46785">
    <property type="entry name" value="Winged helix' DNA-binding domain"/>
    <property type="match status" value="1"/>
</dbReference>
<evidence type="ECO:0000256" key="3">
    <source>
        <dbReference type="ARBA" id="ARBA00023125"/>
    </source>
</evidence>
<evidence type="ECO:0000256" key="5">
    <source>
        <dbReference type="SAM" id="Phobius"/>
    </source>
</evidence>
<evidence type="ECO:0000256" key="4">
    <source>
        <dbReference type="ARBA" id="ARBA00023163"/>
    </source>
</evidence>